<reference evidence="1" key="1">
    <citation type="journal article" date="2020" name="mSystems">
        <title>Genome- and Community-Level Interaction Insights into Carbon Utilization and Element Cycling Functions of Hydrothermarchaeota in Hydrothermal Sediment.</title>
        <authorList>
            <person name="Zhou Z."/>
            <person name="Liu Y."/>
            <person name="Xu W."/>
            <person name="Pan J."/>
            <person name="Luo Z.H."/>
            <person name="Li M."/>
        </authorList>
    </citation>
    <scope>NUCLEOTIDE SEQUENCE [LARGE SCALE GENOMIC DNA]</scope>
    <source>
        <strain evidence="1">SpSt-349</strain>
    </source>
</reference>
<gene>
    <name evidence="1" type="ORF">ENQ87_02970</name>
</gene>
<protein>
    <submittedName>
        <fullName evidence="1">Uncharacterized protein</fullName>
    </submittedName>
</protein>
<organism evidence="1">
    <name type="scientific">Geobacter metallireducens</name>
    <dbReference type="NCBI Taxonomy" id="28232"/>
    <lineage>
        <taxon>Bacteria</taxon>
        <taxon>Pseudomonadati</taxon>
        <taxon>Thermodesulfobacteriota</taxon>
        <taxon>Desulfuromonadia</taxon>
        <taxon>Geobacterales</taxon>
        <taxon>Geobacteraceae</taxon>
        <taxon>Geobacter</taxon>
    </lineage>
</organism>
<accession>A0A831U2U8</accession>
<dbReference type="AlphaFoldDB" id="A0A831U2U8"/>
<proteinExistence type="predicted"/>
<comment type="caution">
    <text evidence="1">The sequence shown here is derived from an EMBL/GenBank/DDBJ whole genome shotgun (WGS) entry which is preliminary data.</text>
</comment>
<sequence>MSKAVIAAALILGTSLPAWGERLWLVVGASDPTAKGIARKAKASPLTSPSALVVRTGDCGDKRSIFAWVPEIAASPETARAALSRVRAAAKDAYLKRCDTQPGTLLALRMSAVDSSISDVPESAVNWAEKDRISTARPLPDGRSIVIVRSYSPADDDPLEGKRERVILASPAGKRTVLEENCISPGPVAAHQGRLAFHCAREQAGDHLFHDVVVFDRSGEKRAEIRRCRDPKWRGRQLIECSEESVGPDGVLTLRTKRTPLPREEKTLDNVKSGA</sequence>
<dbReference type="EMBL" id="DSOV01000009">
    <property type="protein sequence ID" value="HEN41328.1"/>
    <property type="molecule type" value="Genomic_DNA"/>
</dbReference>
<evidence type="ECO:0000313" key="1">
    <source>
        <dbReference type="EMBL" id="HEN41328.1"/>
    </source>
</evidence>
<name>A0A831U2U8_GEOME</name>